<dbReference type="PANTHER" id="PTHR45654">
    <property type="entry name" value="HOMEOBOX-LEUCINE ZIPPER PROTEIN MERISTEM L1"/>
    <property type="match status" value="1"/>
</dbReference>
<evidence type="ECO:0000256" key="2">
    <source>
        <dbReference type="ARBA" id="ARBA00006789"/>
    </source>
</evidence>
<protein>
    <submittedName>
        <fullName evidence="15">Homeobox-leucine zipper protein MERISTEM L1</fullName>
    </submittedName>
</protein>
<sequence length="481" mass="54161">MFDPDMFEQQHHHMLDMAFNTSENELENVRDDEFETKSGAEILNADHRSKKKRYNRHTQHQIQEMEAFFKECPHPDDKQRMELSRELGLEPLQVKFWFQNKRTQMKAQHERHENAILKAENEKLRGENIRYREALAHSTCPNCGSSTAALGEMSFDDQHLRIENSRLREEIDRMSGYGPKCVAKPLASSYYHLPSNTPARSLDLGIANFGQQTGFVGEMYGAADFLLSVSRPSEADKPVIVELAVSAMEELTRMAQAGEPLWVPGDNKSTELLLNEAEYLSTFRGGIGPKPLGFRTEASRVSAIVFMNHLKLVDIFMDATQWSTVFCSIVSRASNVELLSAGLPGNCNGALHVMSAEFQVPSPLVPTRENYFVRYCKQLNDATWAVADVSLDSLRPSPIPKSRRRPSGCLIQELPNGYSKITWVEHVEVDETGVPTMYRPLVSSGLAYGAKRWVATLDRQCERLATSMATTIATADLRGTL</sequence>
<evidence type="ECO:0000259" key="12">
    <source>
        <dbReference type="PROSITE" id="PS50071"/>
    </source>
</evidence>
<dbReference type="GO" id="GO:0003677">
    <property type="term" value="F:DNA binding"/>
    <property type="evidence" value="ECO:0007669"/>
    <property type="project" value="UniProtKB-UniRule"/>
</dbReference>
<comment type="subcellular location">
    <subcellularLocation>
        <location evidence="1 9 10">Nucleus</location>
    </subcellularLocation>
</comment>
<feature type="coiled-coil region" evidence="11">
    <location>
        <begin position="102"/>
        <end position="134"/>
    </location>
</feature>
<dbReference type="SUPFAM" id="SSF55961">
    <property type="entry name" value="Bet v1-like"/>
    <property type="match status" value="1"/>
</dbReference>
<dbReference type="RefSeq" id="XP_022142333.1">
    <property type="nucleotide sequence ID" value="XM_022286641.1"/>
</dbReference>
<dbReference type="InterPro" id="IPR002913">
    <property type="entry name" value="START_lipid-bd_dom"/>
</dbReference>
<evidence type="ECO:0000256" key="11">
    <source>
        <dbReference type="SAM" id="Coils"/>
    </source>
</evidence>
<evidence type="ECO:0000259" key="13">
    <source>
        <dbReference type="PROSITE" id="PS50848"/>
    </source>
</evidence>
<dbReference type="GeneID" id="111012476"/>
<dbReference type="InterPro" id="IPR042160">
    <property type="entry name" value="HD-Zip_IV"/>
</dbReference>
<dbReference type="PROSITE" id="PS50848">
    <property type="entry name" value="START"/>
    <property type="match status" value="1"/>
</dbReference>
<proteinExistence type="inferred from homology"/>
<feature type="domain" description="Homeobox" evidence="12">
    <location>
        <begin position="48"/>
        <end position="108"/>
    </location>
</feature>
<dbReference type="InterPro" id="IPR023393">
    <property type="entry name" value="START-like_dom_sf"/>
</dbReference>
<evidence type="ECO:0000256" key="10">
    <source>
        <dbReference type="RuleBase" id="RU000682"/>
    </source>
</evidence>
<dbReference type="SMART" id="SM00234">
    <property type="entry name" value="START"/>
    <property type="match status" value="1"/>
</dbReference>
<keyword evidence="3" id="KW-0805">Transcription regulation</keyword>
<dbReference type="Gene3D" id="3.30.530.20">
    <property type="match status" value="1"/>
</dbReference>
<dbReference type="InterPro" id="IPR009057">
    <property type="entry name" value="Homeodomain-like_sf"/>
</dbReference>
<dbReference type="GO" id="GO:0030154">
    <property type="term" value="P:cell differentiation"/>
    <property type="evidence" value="ECO:0007669"/>
    <property type="project" value="UniProtKB-ARBA"/>
</dbReference>
<dbReference type="GO" id="GO:0008289">
    <property type="term" value="F:lipid binding"/>
    <property type="evidence" value="ECO:0007669"/>
    <property type="project" value="InterPro"/>
</dbReference>
<keyword evidence="14" id="KW-1185">Reference proteome</keyword>
<keyword evidence="6 9" id="KW-0371">Homeobox</keyword>
<keyword evidence="8 9" id="KW-0539">Nucleus</keyword>
<reference evidence="15" key="1">
    <citation type="submission" date="2025-08" db="UniProtKB">
        <authorList>
            <consortium name="RefSeq"/>
        </authorList>
    </citation>
    <scope>IDENTIFICATION</scope>
    <source>
        <strain evidence="15">OHB3-1</strain>
    </source>
</reference>
<dbReference type="Pfam" id="PF01852">
    <property type="entry name" value="START"/>
    <property type="match status" value="1"/>
</dbReference>
<dbReference type="KEGG" id="mcha:111012476"/>
<dbReference type="FunFam" id="1.10.10.60:FF:000229">
    <property type="entry name" value="Homeobox-leucine zipper protein HDG1"/>
    <property type="match status" value="1"/>
</dbReference>
<dbReference type="Gene3D" id="1.10.10.60">
    <property type="entry name" value="Homeodomain-like"/>
    <property type="match status" value="1"/>
</dbReference>
<dbReference type="Pfam" id="PF00046">
    <property type="entry name" value="Homeodomain"/>
    <property type="match status" value="1"/>
</dbReference>
<evidence type="ECO:0000256" key="5">
    <source>
        <dbReference type="ARBA" id="ARBA00023125"/>
    </source>
</evidence>
<evidence type="ECO:0000256" key="3">
    <source>
        <dbReference type="ARBA" id="ARBA00023015"/>
    </source>
</evidence>
<gene>
    <name evidence="15" type="primary">LOC111012476</name>
</gene>
<comment type="similarity">
    <text evidence="2">Belongs to the HD-ZIP homeobox family. Class IV subfamily.</text>
</comment>
<keyword evidence="4 11" id="KW-0175">Coiled coil</keyword>
<evidence type="ECO:0000256" key="6">
    <source>
        <dbReference type="ARBA" id="ARBA00023155"/>
    </source>
</evidence>
<dbReference type="PANTHER" id="PTHR45654:SF77">
    <property type="entry name" value="HOMEOBOX-LEUCINE ZIPPER PROTEIN MERISTEM L1"/>
    <property type="match status" value="1"/>
</dbReference>
<dbReference type="CDD" id="cd00086">
    <property type="entry name" value="homeodomain"/>
    <property type="match status" value="1"/>
</dbReference>
<dbReference type="GO" id="GO:0005634">
    <property type="term" value="C:nucleus"/>
    <property type="evidence" value="ECO:0007669"/>
    <property type="project" value="UniProtKB-SubCell"/>
</dbReference>
<dbReference type="PROSITE" id="PS50071">
    <property type="entry name" value="HOMEOBOX_2"/>
    <property type="match status" value="1"/>
</dbReference>
<dbReference type="CDD" id="cd08875">
    <property type="entry name" value="START_ArGLABRA2_like"/>
    <property type="match status" value="1"/>
</dbReference>
<keyword evidence="5 9" id="KW-0238">DNA-binding</keyword>
<dbReference type="GO" id="GO:0000981">
    <property type="term" value="F:DNA-binding transcription factor activity, RNA polymerase II-specific"/>
    <property type="evidence" value="ECO:0007669"/>
    <property type="project" value="InterPro"/>
</dbReference>
<dbReference type="AlphaFoldDB" id="A0A6J1CN09"/>
<evidence type="ECO:0000313" key="14">
    <source>
        <dbReference type="Proteomes" id="UP000504603"/>
    </source>
</evidence>
<dbReference type="SMART" id="SM00389">
    <property type="entry name" value="HOX"/>
    <property type="match status" value="1"/>
</dbReference>
<dbReference type="Proteomes" id="UP000504603">
    <property type="component" value="Unplaced"/>
</dbReference>
<accession>A0A6J1CN09</accession>
<dbReference type="InterPro" id="IPR001356">
    <property type="entry name" value="HD"/>
</dbReference>
<dbReference type="FunFam" id="3.30.530.20:FF:000026">
    <property type="entry name" value="Homeobox-leucine zipper protein GLABRA 2"/>
    <property type="match status" value="1"/>
</dbReference>
<dbReference type="PROSITE" id="PS00027">
    <property type="entry name" value="HOMEOBOX_1"/>
    <property type="match status" value="1"/>
</dbReference>
<dbReference type="InterPro" id="IPR017970">
    <property type="entry name" value="Homeobox_CS"/>
</dbReference>
<evidence type="ECO:0000256" key="7">
    <source>
        <dbReference type="ARBA" id="ARBA00023163"/>
    </source>
</evidence>
<feature type="domain" description="START" evidence="13">
    <location>
        <begin position="233"/>
        <end position="466"/>
    </location>
</feature>
<evidence type="ECO:0000256" key="8">
    <source>
        <dbReference type="ARBA" id="ARBA00023242"/>
    </source>
</evidence>
<feature type="DNA-binding region" description="Homeobox" evidence="9">
    <location>
        <begin position="50"/>
        <end position="109"/>
    </location>
</feature>
<evidence type="ECO:0000256" key="4">
    <source>
        <dbReference type="ARBA" id="ARBA00023054"/>
    </source>
</evidence>
<name>A0A6J1CN09_MOMCH</name>
<evidence type="ECO:0000256" key="1">
    <source>
        <dbReference type="ARBA" id="ARBA00004123"/>
    </source>
</evidence>
<organism evidence="14 15">
    <name type="scientific">Momordica charantia</name>
    <name type="common">Bitter gourd</name>
    <name type="synonym">Balsam pear</name>
    <dbReference type="NCBI Taxonomy" id="3673"/>
    <lineage>
        <taxon>Eukaryota</taxon>
        <taxon>Viridiplantae</taxon>
        <taxon>Streptophyta</taxon>
        <taxon>Embryophyta</taxon>
        <taxon>Tracheophyta</taxon>
        <taxon>Spermatophyta</taxon>
        <taxon>Magnoliopsida</taxon>
        <taxon>eudicotyledons</taxon>
        <taxon>Gunneridae</taxon>
        <taxon>Pentapetalae</taxon>
        <taxon>rosids</taxon>
        <taxon>fabids</taxon>
        <taxon>Cucurbitales</taxon>
        <taxon>Cucurbitaceae</taxon>
        <taxon>Momordiceae</taxon>
        <taxon>Momordica</taxon>
    </lineage>
</organism>
<keyword evidence="7" id="KW-0804">Transcription</keyword>
<dbReference type="OrthoDB" id="6159439at2759"/>
<evidence type="ECO:0000313" key="15">
    <source>
        <dbReference type="RefSeq" id="XP_022142333.1"/>
    </source>
</evidence>
<evidence type="ECO:0000256" key="9">
    <source>
        <dbReference type="PROSITE-ProRule" id="PRU00108"/>
    </source>
</evidence>
<dbReference type="SUPFAM" id="SSF46689">
    <property type="entry name" value="Homeodomain-like"/>
    <property type="match status" value="1"/>
</dbReference>